<dbReference type="Proteomes" id="UP000005505">
    <property type="component" value="Unassembled WGS sequence"/>
</dbReference>
<evidence type="ECO:0000313" key="7">
    <source>
        <dbReference type="Proteomes" id="UP000005505"/>
    </source>
</evidence>
<dbReference type="PROSITE" id="PS51170">
    <property type="entry name" value="CW"/>
    <property type="match status" value="7"/>
</dbReference>
<evidence type="ECO:0000256" key="3">
    <source>
        <dbReference type="SAM" id="MobiDB-lite"/>
    </source>
</evidence>
<feature type="repeat" description="Cell wall-binding" evidence="2">
    <location>
        <begin position="297"/>
        <end position="316"/>
    </location>
</feature>
<reference evidence="6 7" key="1">
    <citation type="submission" date="2012-02" db="EMBL/GenBank/DDBJ databases">
        <authorList>
            <person name="Harkins D.M."/>
            <person name="Madupu R."/>
            <person name="Durkin A.S."/>
            <person name="Torralba M."/>
            <person name="Methe B."/>
            <person name="Sutton G.G."/>
            <person name="Nelson K.E."/>
        </authorList>
    </citation>
    <scope>NUCLEOTIDE SEQUENCE [LARGE SCALE GENOMIC DNA]</scope>
    <source>
        <strain evidence="6 7">SK575</strain>
    </source>
</reference>
<accession>I0SZY8</accession>
<feature type="repeat" description="Cell wall-binding" evidence="2">
    <location>
        <begin position="337"/>
        <end position="356"/>
    </location>
</feature>
<name>I0SZY8_STRMT</name>
<feature type="region of interest" description="Disordered" evidence="3">
    <location>
        <begin position="196"/>
        <end position="239"/>
    </location>
</feature>
<evidence type="ECO:0000256" key="2">
    <source>
        <dbReference type="PROSITE-ProRule" id="PRU00591"/>
    </source>
</evidence>
<dbReference type="Pfam" id="PF01473">
    <property type="entry name" value="Choline_bind_1"/>
    <property type="match status" value="1"/>
</dbReference>
<feature type="chain" id="PRO_5003634710" evidence="4">
    <location>
        <begin position="26"/>
        <end position="434"/>
    </location>
</feature>
<feature type="repeat" description="Cell wall-binding" evidence="2">
    <location>
        <begin position="377"/>
        <end position="396"/>
    </location>
</feature>
<feature type="compositionally biased region" description="Low complexity" evidence="3">
    <location>
        <begin position="201"/>
        <end position="237"/>
    </location>
</feature>
<keyword evidence="4" id="KW-0732">Signal</keyword>
<feature type="repeat" description="Cell wall-binding" evidence="2">
    <location>
        <begin position="397"/>
        <end position="416"/>
    </location>
</feature>
<evidence type="ECO:0000313" key="6">
    <source>
        <dbReference type="EMBL" id="EID28941.1"/>
    </source>
</evidence>
<dbReference type="InterPro" id="IPR018337">
    <property type="entry name" value="Cell_wall/Cho-bd_repeat"/>
</dbReference>
<dbReference type="EMBL" id="AICU01000034">
    <property type="protein sequence ID" value="EID28941.1"/>
    <property type="molecule type" value="Genomic_DNA"/>
</dbReference>
<feature type="repeat" description="Cell wall-binding" evidence="2">
    <location>
        <begin position="258"/>
        <end position="277"/>
    </location>
</feature>
<dbReference type="Gene3D" id="2.10.270.10">
    <property type="entry name" value="Cholin Binding"/>
    <property type="match status" value="1"/>
</dbReference>
<feature type="domain" description="GH16" evidence="5">
    <location>
        <begin position="167"/>
        <end position="414"/>
    </location>
</feature>
<gene>
    <name evidence="6" type="ORF">HMPREF1048_1949</name>
</gene>
<dbReference type="AlphaFoldDB" id="I0SZY8"/>
<evidence type="ECO:0000256" key="4">
    <source>
        <dbReference type="SAM" id="SignalP"/>
    </source>
</evidence>
<keyword evidence="1" id="KW-0677">Repeat</keyword>
<proteinExistence type="predicted"/>
<feature type="region of interest" description="Disordered" evidence="3">
    <location>
        <begin position="154"/>
        <end position="174"/>
    </location>
</feature>
<feature type="compositionally biased region" description="Low complexity" evidence="3">
    <location>
        <begin position="123"/>
        <end position="135"/>
    </location>
</feature>
<dbReference type="OrthoDB" id="2218672at2"/>
<dbReference type="SUPFAM" id="SSF69360">
    <property type="entry name" value="Cell wall binding repeat"/>
    <property type="match status" value="1"/>
</dbReference>
<feature type="compositionally biased region" description="Low complexity" evidence="3">
    <location>
        <begin position="97"/>
        <end position="111"/>
    </location>
</feature>
<dbReference type="Gene3D" id="2.10.270.20">
    <property type="match status" value="1"/>
</dbReference>
<dbReference type="RefSeq" id="WP_000753302.1">
    <property type="nucleotide sequence ID" value="NZ_AICU01000034.1"/>
</dbReference>
<dbReference type="PROSITE" id="PS51762">
    <property type="entry name" value="GH16_2"/>
    <property type="match status" value="1"/>
</dbReference>
<dbReference type="PATRIC" id="fig|1095736.3.peg.559"/>
<dbReference type="Pfam" id="PF19127">
    <property type="entry name" value="Choline_bind_3"/>
    <property type="match status" value="3"/>
</dbReference>
<feature type="repeat" description="Cell wall-binding" evidence="2">
    <location>
        <begin position="317"/>
        <end position="336"/>
    </location>
</feature>
<organism evidence="6 7">
    <name type="scientific">Streptococcus mitis SK575</name>
    <dbReference type="NCBI Taxonomy" id="1095736"/>
    <lineage>
        <taxon>Bacteria</taxon>
        <taxon>Bacillati</taxon>
        <taxon>Bacillota</taxon>
        <taxon>Bacilli</taxon>
        <taxon>Lactobacillales</taxon>
        <taxon>Streptococcaceae</taxon>
        <taxon>Streptococcus</taxon>
        <taxon>Streptococcus mitis group</taxon>
    </lineage>
</organism>
<sequence>MKKTLTGILLATSVLAIGAVQPVSAASTGTGASSTGAQSASSFKEIHFVTFQNGRLVDIKEALAGSAASNTSHPDIANYKYTSSREEEGILYHMYAPTDTTSSTNSIPTNPYHRDNDQNNSASTDNNHGSTSSSNSITIKTVRFVEYKKGSDIPIDIKAPRTGTAASDTSHPDIPKYKYSTGKLVDGVLFHVYTPEKSTDNTGTTNNSNVNNSGNSNPNNANANNGASNNQNQGTNASVGQFKTENGKVYYIRDGKKVTGWQKIDSDWYYFSKEDGMKTGWVKDGSWYYLDETGVMGTGWKQVDGNWYYLNDLGAMQTGWKLINGSWYHLDSLGKMSTRWIKENGTWYYLDGSGAMQTGWKLVDGNWYYLNNSGAMQTGWLNQSGTWYYLDGSGAMKTGWFKVDGKWYYSYPSGALAVNTTVDGYTVNGNGEWV</sequence>
<dbReference type="InterPro" id="IPR000757">
    <property type="entry name" value="Beta-glucanase-like"/>
</dbReference>
<evidence type="ECO:0000256" key="1">
    <source>
        <dbReference type="ARBA" id="ARBA00022737"/>
    </source>
</evidence>
<feature type="signal peptide" evidence="4">
    <location>
        <begin position="1"/>
        <end position="25"/>
    </location>
</feature>
<feature type="repeat" description="Cell wall-binding" evidence="2">
    <location>
        <begin position="357"/>
        <end position="376"/>
    </location>
</feature>
<feature type="region of interest" description="Disordered" evidence="3">
    <location>
        <begin position="97"/>
        <end position="135"/>
    </location>
</feature>
<protein>
    <submittedName>
        <fullName evidence="6">Cell wall-binding repeat protein</fullName>
    </submittedName>
</protein>
<comment type="caution">
    <text evidence="6">The sequence shown here is derived from an EMBL/GenBank/DDBJ whole genome shotgun (WGS) entry which is preliminary data.</text>
</comment>
<evidence type="ECO:0000259" key="5">
    <source>
        <dbReference type="PROSITE" id="PS51762"/>
    </source>
</evidence>
<dbReference type="GO" id="GO:0004553">
    <property type="term" value="F:hydrolase activity, hydrolyzing O-glycosyl compounds"/>
    <property type="evidence" value="ECO:0007669"/>
    <property type="project" value="InterPro"/>
</dbReference>
<dbReference type="GO" id="GO:0005975">
    <property type="term" value="P:carbohydrate metabolic process"/>
    <property type="evidence" value="ECO:0007669"/>
    <property type="project" value="InterPro"/>
</dbReference>